<evidence type="ECO:0000313" key="6">
    <source>
        <dbReference type="EMBL" id="UTI64641.1"/>
    </source>
</evidence>
<gene>
    <name evidence="6" type="ORF">NBH00_00175</name>
</gene>
<feature type="domain" description="Flagellar basal-body/hook protein C-terminal" evidence="4">
    <location>
        <begin position="179"/>
        <end position="220"/>
    </location>
</feature>
<dbReference type="InterPro" id="IPR037925">
    <property type="entry name" value="FlgE/F/G-like"/>
</dbReference>
<dbReference type="Pfam" id="PF06429">
    <property type="entry name" value="Flg_bbr_C"/>
    <property type="match status" value="1"/>
</dbReference>
<comment type="similarity">
    <text evidence="1 2">Belongs to the flagella basal body rod proteins family.</text>
</comment>
<dbReference type="Pfam" id="PF22692">
    <property type="entry name" value="LlgE_F_G_D1"/>
    <property type="match status" value="1"/>
</dbReference>
<evidence type="ECO:0000259" key="3">
    <source>
        <dbReference type="Pfam" id="PF00460"/>
    </source>
</evidence>
<dbReference type="NCBIfam" id="TIGR03506">
    <property type="entry name" value="FlgEFG_subfam"/>
    <property type="match status" value="1"/>
</dbReference>
<dbReference type="RefSeq" id="WP_254571341.1">
    <property type="nucleotide sequence ID" value="NZ_CP098502.1"/>
</dbReference>
<name>A0ABY5DRI1_9ACTN</name>
<dbReference type="Proteomes" id="UP001056035">
    <property type="component" value="Chromosome"/>
</dbReference>
<dbReference type="SUPFAM" id="SSF117143">
    <property type="entry name" value="Flagellar hook protein flgE"/>
    <property type="match status" value="1"/>
</dbReference>
<keyword evidence="6" id="KW-0969">Cilium</keyword>
<proteinExistence type="inferred from homology"/>
<dbReference type="InterPro" id="IPR010930">
    <property type="entry name" value="Flg_bb/hook_C_dom"/>
</dbReference>
<organism evidence="6 7">
    <name type="scientific">Paraconexibacter antarcticus</name>
    <dbReference type="NCBI Taxonomy" id="2949664"/>
    <lineage>
        <taxon>Bacteria</taxon>
        <taxon>Bacillati</taxon>
        <taxon>Actinomycetota</taxon>
        <taxon>Thermoleophilia</taxon>
        <taxon>Solirubrobacterales</taxon>
        <taxon>Paraconexibacteraceae</taxon>
        <taxon>Paraconexibacter</taxon>
    </lineage>
</organism>
<evidence type="ECO:0000256" key="1">
    <source>
        <dbReference type="ARBA" id="ARBA00009677"/>
    </source>
</evidence>
<feature type="domain" description="Flagellar hook protein FlgE/F/G-like D1" evidence="5">
    <location>
        <begin position="90"/>
        <end position="141"/>
    </location>
</feature>
<evidence type="ECO:0000259" key="4">
    <source>
        <dbReference type="Pfam" id="PF06429"/>
    </source>
</evidence>
<dbReference type="Pfam" id="PF00460">
    <property type="entry name" value="Flg_bb_rod"/>
    <property type="match status" value="1"/>
</dbReference>
<reference evidence="6 7" key="1">
    <citation type="submission" date="2022-06" db="EMBL/GenBank/DDBJ databases">
        <title>Paraconexibacter antarcticus.</title>
        <authorList>
            <person name="Kim C.S."/>
        </authorList>
    </citation>
    <scope>NUCLEOTIDE SEQUENCE [LARGE SCALE GENOMIC DNA]</scope>
    <source>
        <strain evidence="6 7">02-257</strain>
    </source>
</reference>
<evidence type="ECO:0000313" key="7">
    <source>
        <dbReference type="Proteomes" id="UP001056035"/>
    </source>
</evidence>
<feature type="domain" description="Flagellar basal body rod protein N-terminal" evidence="3">
    <location>
        <begin position="5"/>
        <end position="35"/>
    </location>
</feature>
<accession>A0ABY5DRI1</accession>
<keyword evidence="2" id="KW-0975">Bacterial flagellum</keyword>
<dbReference type="PANTHER" id="PTHR30435">
    <property type="entry name" value="FLAGELLAR PROTEIN"/>
    <property type="match status" value="1"/>
</dbReference>
<dbReference type="InterPro" id="IPR020013">
    <property type="entry name" value="Flagellar_FlgE/F/G"/>
</dbReference>
<evidence type="ECO:0000259" key="5">
    <source>
        <dbReference type="Pfam" id="PF22692"/>
    </source>
</evidence>
<dbReference type="PANTHER" id="PTHR30435:SF19">
    <property type="entry name" value="FLAGELLAR BASAL-BODY ROD PROTEIN FLGG"/>
    <property type="match status" value="1"/>
</dbReference>
<keyword evidence="7" id="KW-1185">Reference proteome</keyword>
<keyword evidence="6" id="KW-0282">Flagellum</keyword>
<comment type="subcellular location">
    <subcellularLocation>
        <location evidence="2">Bacterial flagellum basal body</location>
    </subcellularLocation>
</comment>
<keyword evidence="6" id="KW-0966">Cell projection</keyword>
<dbReference type="InterPro" id="IPR001444">
    <property type="entry name" value="Flag_bb_rod_N"/>
</dbReference>
<sequence length="229" mass="23702">MDRGLYIAASGMLAEQTRQDQLANDLVNVSTAGYKADRVSQKSFGDMLLSNSRTGQTIGPLGFGSEITKYRTDLRPAALKQTDEPLDVGIQGEGFFAVQTGAGVRFTRDGSFTSGPNGTLVDQLGNPVLGPNRQPVKLAADGTVPATAIGVFAVTGPKKQGDAIFSGTATGAATGVARTGYLEGSGVDSAHTMIDMMASLRAFEASQRAITTIDTTLHQAATQVGSLNG</sequence>
<dbReference type="InterPro" id="IPR053967">
    <property type="entry name" value="LlgE_F_G-like_D1"/>
</dbReference>
<dbReference type="EMBL" id="CP098502">
    <property type="protein sequence ID" value="UTI64641.1"/>
    <property type="molecule type" value="Genomic_DNA"/>
</dbReference>
<protein>
    <submittedName>
        <fullName evidence="6">Flagellar hook-basal body protein</fullName>
    </submittedName>
</protein>
<evidence type="ECO:0000256" key="2">
    <source>
        <dbReference type="RuleBase" id="RU362116"/>
    </source>
</evidence>